<dbReference type="InterPro" id="IPR032675">
    <property type="entry name" value="LRR_dom_sf"/>
</dbReference>
<protein>
    <submittedName>
        <fullName evidence="1">Uncharacterized protein</fullName>
    </submittedName>
</protein>
<reference evidence="1 2" key="1">
    <citation type="submission" date="2018-04" db="EMBL/GenBank/DDBJ databases">
        <authorList>
            <person name="Zhang X."/>
            <person name="Yuan J."/>
            <person name="Li F."/>
            <person name="Xiang J."/>
        </authorList>
    </citation>
    <scope>NUCLEOTIDE SEQUENCE [LARGE SCALE GENOMIC DNA]</scope>
    <source>
        <tissue evidence="1">Muscle</tissue>
    </source>
</reference>
<proteinExistence type="predicted"/>
<evidence type="ECO:0000313" key="2">
    <source>
        <dbReference type="Proteomes" id="UP000283509"/>
    </source>
</evidence>
<organism evidence="1 2">
    <name type="scientific">Penaeus vannamei</name>
    <name type="common">Whiteleg shrimp</name>
    <name type="synonym">Litopenaeus vannamei</name>
    <dbReference type="NCBI Taxonomy" id="6689"/>
    <lineage>
        <taxon>Eukaryota</taxon>
        <taxon>Metazoa</taxon>
        <taxon>Ecdysozoa</taxon>
        <taxon>Arthropoda</taxon>
        <taxon>Crustacea</taxon>
        <taxon>Multicrustacea</taxon>
        <taxon>Malacostraca</taxon>
        <taxon>Eumalacostraca</taxon>
        <taxon>Eucarida</taxon>
        <taxon>Decapoda</taxon>
        <taxon>Dendrobranchiata</taxon>
        <taxon>Penaeoidea</taxon>
        <taxon>Penaeidae</taxon>
        <taxon>Penaeus</taxon>
    </lineage>
</organism>
<name>A0A3R7M6U3_PENVA</name>
<gene>
    <name evidence="1" type="ORF">C7M84_007979</name>
</gene>
<sequence length="507" mass="58479">MVASYLRPPCLTSLAASVVARCLTYEDYEECTHYRWDPVMIWQFELPQRKKKNKRCTERSQIFSLNDVSVPVPQPPWKEMRKFRDWWWNTNLLGRLDSSLRNHIVDAIEQLSWTSNTEEEYVLFLLLRLSVDTSIELGADRFDIPSEWCADLAQVITHLGPYPIQKLCVFHDALGLKPVLTSLIQQSPYLQVLKVNQWAVSNDVMMALGNSCNLLTEFVIPCMQPQVFMSDESLFSCFFNGMTREEVLKCWAQGKKPTLSFKHLRYIDILYWKQTERFIQMISVFYPNVRLCGIDDYTVEDENLDLAQPFLEVGAQVTALRISCRTKNILSERLKCLIDNSSFLRELRIHVDDNFDGADNEHVFEKRLEETGVKLKKLVSQMKSFDSLALRPHDGVDITKAVLPTLHSQGNIITSLHMCYEYAMLNTNTLYQIINLCPKLYRLAVSLRFGEIDEASTAYRTVLHSHTSLHTLVVQDISVEEESIQESAFAKIINDLLNAAPNIEVRS</sequence>
<dbReference type="AlphaFoldDB" id="A0A3R7M6U3"/>
<dbReference type="Gene3D" id="3.80.10.10">
    <property type="entry name" value="Ribonuclease Inhibitor"/>
    <property type="match status" value="1"/>
</dbReference>
<dbReference type="EMBL" id="QCYY01002017">
    <property type="protein sequence ID" value="ROT73585.1"/>
    <property type="molecule type" value="Genomic_DNA"/>
</dbReference>
<comment type="caution">
    <text evidence="1">The sequence shown here is derived from an EMBL/GenBank/DDBJ whole genome shotgun (WGS) entry which is preliminary data.</text>
</comment>
<dbReference type="Proteomes" id="UP000283509">
    <property type="component" value="Unassembled WGS sequence"/>
</dbReference>
<accession>A0A3R7M6U3</accession>
<dbReference type="OrthoDB" id="6330626at2759"/>
<evidence type="ECO:0000313" key="1">
    <source>
        <dbReference type="EMBL" id="ROT73585.1"/>
    </source>
</evidence>
<reference evidence="1 2" key="2">
    <citation type="submission" date="2019-01" db="EMBL/GenBank/DDBJ databases">
        <title>The decoding of complex shrimp genome reveals the adaptation for benthos swimmer, frequently molting mechanism and breeding impact on genome.</title>
        <authorList>
            <person name="Sun Y."/>
            <person name="Gao Y."/>
            <person name="Yu Y."/>
        </authorList>
    </citation>
    <scope>NUCLEOTIDE SEQUENCE [LARGE SCALE GENOMIC DNA]</scope>
    <source>
        <tissue evidence="1">Muscle</tissue>
    </source>
</reference>
<keyword evidence="2" id="KW-1185">Reference proteome</keyword>